<evidence type="ECO:0000259" key="1">
    <source>
        <dbReference type="Pfam" id="PF00501"/>
    </source>
</evidence>
<reference evidence="2 3" key="1">
    <citation type="journal article" date="2010" name="Int. J. Syst. Evol. Microbiol.">
        <title>Bacillus horneckiae sp. nov., isolated from a spacecraft-assembly clean room.</title>
        <authorList>
            <person name="Vaishampayan P."/>
            <person name="Probst A."/>
            <person name="Krishnamurthi S."/>
            <person name="Ghosh S."/>
            <person name="Osman S."/>
            <person name="McDowall A."/>
            <person name="Ruckmani A."/>
            <person name="Mayilraj S."/>
            <person name="Venkateswaran K."/>
        </authorList>
    </citation>
    <scope>NUCLEOTIDE SEQUENCE [LARGE SCALE GENOMIC DNA]</scope>
    <source>
        <strain evidence="3">1PO1SC</strain>
    </source>
</reference>
<dbReference type="Proteomes" id="UP000233343">
    <property type="component" value="Unassembled WGS sequence"/>
</dbReference>
<protein>
    <recommendedName>
        <fullName evidence="1">AMP-dependent synthetase/ligase domain-containing protein</fullName>
    </recommendedName>
</protein>
<evidence type="ECO:0000313" key="2">
    <source>
        <dbReference type="EMBL" id="PKG30162.1"/>
    </source>
</evidence>
<dbReference type="SUPFAM" id="SSF56801">
    <property type="entry name" value="Acetyl-CoA synthetase-like"/>
    <property type="match status" value="1"/>
</dbReference>
<dbReference type="EMBL" id="PISD01000008">
    <property type="protein sequence ID" value="PKG30162.1"/>
    <property type="molecule type" value="Genomic_DNA"/>
</dbReference>
<keyword evidence="3" id="KW-1185">Reference proteome</keyword>
<sequence>MAVVDEERELTFFELKNISERVAMALYKRGFRKGDCISIMAPNCLEYVIAFFNSKLRWCRCSCES</sequence>
<dbReference type="Gene3D" id="3.40.50.980">
    <property type="match status" value="1"/>
</dbReference>
<proteinExistence type="predicted"/>
<evidence type="ECO:0000313" key="3">
    <source>
        <dbReference type="Proteomes" id="UP000233343"/>
    </source>
</evidence>
<gene>
    <name evidence="2" type="ORF">CWS20_03985</name>
</gene>
<dbReference type="InterPro" id="IPR000873">
    <property type="entry name" value="AMP-dep_synth/lig_dom"/>
</dbReference>
<dbReference type="AlphaFoldDB" id="A0A2N0ZKX2"/>
<feature type="domain" description="AMP-dependent synthetase/ligase" evidence="1">
    <location>
        <begin position="2"/>
        <end position="52"/>
    </location>
</feature>
<dbReference type="Pfam" id="PF00501">
    <property type="entry name" value="AMP-binding"/>
    <property type="match status" value="1"/>
</dbReference>
<organism evidence="2 3">
    <name type="scientific">Cytobacillus horneckiae</name>
    <dbReference type="NCBI Taxonomy" id="549687"/>
    <lineage>
        <taxon>Bacteria</taxon>
        <taxon>Bacillati</taxon>
        <taxon>Bacillota</taxon>
        <taxon>Bacilli</taxon>
        <taxon>Bacillales</taxon>
        <taxon>Bacillaceae</taxon>
        <taxon>Cytobacillus</taxon>
    </lineage>
</organism>
<comment type="caution">
    <text evidence="2">The sequence shown here is derived from an EMBL/GenBank/DDBJ whole genome shotgun (WGS) entry which is preliminary data.</text>
</comment>
<name>A0A2N0ZKX2_9BACI</name>
<accession>A0A2N0ZKX2</accession>